<dbReference type="PROSITE" id="PS51375">
    <property type="entry name" value="PPR"/>
    <property type="match status" value="1"/>
</dbReference>
<feature type="repeat" description="PPR" evidence="2">
    <location>
        <begin position="85"/>
        <end position="115"/>
    </location>
</feature>
<dbReference type="InterPro" id="IPR046960">
    <property type="entry name" value="PPR_At4g14850-like_plant"/>
</dbReference>
<evidence type="ECO:0000256" key="1">
    <source>
        <dbReference type="ARBA" id="ARBA00022737"/>
    </source>
</evidence>
<keyword evidence="1" id="KW-0677">Repeat</keyword>
<dbReference type="PANTHER" id="PTHR47926">
    <property type="entry name" value="PENTATRICOPEPTIDE REPEAT-CONTAINING PROTEIN"/>
    <property type="match status" value="1"/>
</dbReference>
<dbReference type="AlphaFoldDB" id="A0A8K0GV41"/>
<keyword evidence="4" id="KW-1185">Reference proteome</keyword>
<comment type="caution">
    <text evidence="3">The sequence shown here is derived from an EMBL/GenBank/DDBJ whole genome shotgun (WGS) entry which is preliminary data.</text>
</comment>
<reference evidence="3" key="1">
    <citation type="submission" date="2020-03" db="EMBL/GenBank/DDBJ databases">
        <title>A high-quality chromosome-level genome assembly of a woody plant with both climbing and erect habits, Rhamnella rubrinervis.</title>
        <authorList>
            <person name="Lu Z."/>
            <person name="Yang Y."/>
            <person name="Zhu X."/>
            <person name="Sun Y."/>
        </authorList>
    </citation>
    <scope>NUCLEOTIDE SEQUENCE</scope>
    <source>
        <strain evidence="3">BYM</strain>
        <tissue evidence="3">Leaf</tissue>
    </source>
</reference>
<organism evidence="3 4">
    <name type="scientific">Rhamnella rubrinervis</name>
    <dbReference type="NCBI Taxonomy" id="2594499"/>
    <lineage>
        <taxon>Eukaryota</taxon>
        <taxon>Viridiplantae</taxon>
        <taxon>Streptophyta</taxon>
        <taxon>Embryophyta</taxon>
        <taxon>Tracheophyta</taxon>
        <taxon>Spermatophyta</taxon>
        <taxon>Magnoliopsida</taxon>
        <taxon>eudicotyledons</taxon>
        <taxon>Gunneridae</taxon>
        <taxon>Pentapetalae</taxon>
        <taxon>rosids</taxon>
        <taxon>fabids</taxon>
        <taxon>Rosales</taxon>
        <taxon>Rhamnaceae</taxon>
        <taxon>rhamnoid group</taxon>
        <taxon>Rhamneae</taxon>
        <taxon>Rhamnella</taxon>
    </lineage>
</organism>
<dbReference type="GO" id="GO:0009451">
    <property type="term" value="P:RNA modification"/>
    <property type="evidence" value="ECO:0007669"/>
    <property type="project" value="InterPro"/>
</dbReference>
<accession>A0A8K0GV41</accession>
<evidence type="ECO:0000313" key="4">
    <source>
        <dbReference type="Proteomes" id="UP000796880"/>
    </source>
</evidence>
<sequence length="307" mass="33909">MDVSQKFFEATKAYASLRSMLIARKLHAQLISIGLDASIFLQNYLLHMYSNCSLIDDALRPFLGIQSPNVFSSNTMLFNNLTEQNAISWTSMISGVAQFGLEEEALILFNRMRKGLTLATVLGVCSGEEHLLVGKELHGRTINAGMDSSIPVGNSLITMYAKCEKAHEAYHVFELLPCKDVMSWTATITTYSQAVSACADLAMLKLGIQIIGHPEKLGFGSNALVAISCSHSELVTEGKRYFGSMTEDFGISQHVGILHAWMHHNSKFAEFGVRNLLELHAEDFWTTHSEGSRMVFAPVEILGNLKV</sequence>
<evidence type="ECO:0008006" key="5">
    <source>
        <dbReference type="Google" id="ProtNLM"/>
    </source>
</evidence>
<gene>
    <name evidence="3" type="ORF">FNV43_RR17727</name>
</gene>
<dbReference type="InterPro" id="IPR002885">
    <property type="entry name" value="PPR_rpt"/>
</dbReference>
<dbReference type="Proteomes" id="UP000796880">
    <property type="component" value="Unassembled WGS sequence"/>
</dbReference>
<dbReference type="OrthoDB" id="9990610at2759"/>
<protein>
    <recommendedName>
        <fullName evidence="5">Pentatricopeptide repeat-containing protein</fullName>
    </recommendedName>
</protein>
<name>A0A8K0GV41_9ROSA</name>
<dbReference type="GO" id="GO:0003723">
    <property type="term" value="F:RNA binding"/>
    <property type="evidence" value="ECO:0007669"/>
    <property type="project" value="InterPro"/>
</dbReference>
<dbReference type="Pfam" id="PF01535">
    <property type="entry name" value="PPR"/>
    <property type="match status" value="2"/>
</dbReference>
<proteinExistence type="predicted"/>
<evidence type="ECO:0000313" key="3">
    <source>
        <dbReference type="EMBL" id="KAF3439449.1"/>
    </source>
</evidence>
<evidence type="ECO:0000256" key="2">
    <source>
        <dbReference type="PROSITE-ProRule" id="PRU00708"/>
    </source>
</evidence>
<dbReference type="InterPro" id="IPR011990">
    <property type="entry name" value="TPR-like_helical_dom_sf"/>
</dbReference>
<dbReference type="PANTHER" id="PTHR47926:SF533">
    <property type="entry name" value="DYW DOMAIN-CONTAINING PROTEIN"/>
    <property type="match status" value="1"/>
</dbReference>
<dbReference type="Gene3D" id="1.25.40.10">
    <property type="entry name" value="Tetratricopeptide repeat domain"/>
    <property type="match status" value="1"/>
</dbReference>
<dbReference type="EMBL" id="VOIH02000008">
    <property type="protein sequence ID" value="KAF3439449.1"/>
    <property type="molecule type" value="Genomic_DNA"/>
</dbReference>